<dbReference type="SMART" id="SM00870">
    <property type="entry name" value="Asparaginase"/>
    <property type="match status" value="1"/>
</dbReference>
<keyword evidence="2" id="KW-0378">Hydrolase</keyword>
<dbReference type="Pfam" id="PF17763">
    <property type="entry name" value="Asparaginase_C"/>
    <property type="match status" value="1"/>
</dbReference>
<comment type="caution">
    <text evidence="6">The sequence shown here is derived from an EMBL/GenBank/DDBJ whole genome shotgun (WGS) entry which is preliminary data.</text>
</comment>
<evidence type="ECO:0000259" key="5">
    <source>
        <dbReference type="Pfam" id="PF17763"/>
    </source>
</evidence>
<dbReference type="CDD" id="cd08963">
    <property type="entry name" value="L-asparaginase_I"/>
    <property type="match status" value="1"/>
</dbReference>
<dbReference type="Proteomes" id="UP001597510">
    <property type="component" value="Unassembled WGS sequence"/>
</dbReference>
<dbReference type="Pfam" id="PF00710">
    <property type="entry name" value="Asparaginase"/>
    <property type="match status" value="1"/>
</dbReference>
<name>A0ABW5J6J2_9BACT</name>
<evidence type="ECO:0000313" key="6">
    <source>
        <dbReference type="EMBL" id="MFD2521265.1"/>
    </source>
</evidence>
<dbReference type="PANTHER" id="PTHR11707">
    <property type="entry name" value="L-ASPARAGINASE"/>
    <property type="match status" value="1"/>
</dbReference>
<feature type="domain" description="L-asparaginase N-terminal" evidence="4">
    <location>
        <begin position="21"/>
        <end position="209"/>
    </location>
</feature>
<reference evidence="7" key="1">
    <citation type="journal article" date="2019" name="Int. J. Syst. Evol. Microbiol.">
        <title>The Global Catalogue of Microorganisms (GCM) 10K type strain sequencing project: providing services to taxonomists for standard genome sequencing and annotation.</title>
        <authorList>
            <consortium name="The Broad Institute Genomics Platform"/>
            <consortium name="The Broad Institute Genome Sequencing Center for Infectious Disease"/>
            <person name="Wu L."/>
            <person name="Ma J."/>
        </authorList>
    </citation>
    <scope>NUCLEOTIDE SEQUENCE [LARGE SCALE GENOMIC DNA]</scope>
    <source>
        <strain evidence="7">KCTC 52344</strain>
    </source>
</reference>
<evidence type="ECO:0000313" key="7">
    <source>
        <dbReference type="Proteomes" id="UP001597510"/>
    </source>
</evidence>
<dbReference type="Gene3D" id="3.40.50.40">
    <property type="match status" value="1"/>
</dbReference>
<organism evidence="6 7">
    <name type="scientific">Emticicia soli</name>
    <dbReference type="NCBI Taxonomy" id="2027878"/>
    <lineage>
        <taxon>Bacteria</taxon>
        <taxon>Pseudomonadati</taxon>
        <taxon>Bacteroidota</taxon>
        <taxon>Cytophagia</taxon>
        <taxon>Cytophagales</taxon>
        <taxon>Leadbetterellaceae</taxon>
        <taxon>Emticicia</taxon>
    </lineage>
</organism>
<proteinExistence type="predicted"/>
<dbReference type="InterPro" id="IPR027475">
    <property type="entry name" value="Asparaginase/glutaminase_AS2"/>
</dbReference>
<dbReference type="RefSeq" id="WP_340237176.1">
    <property type="nucleotide sequence ID" value="NZ_JBBEWC010000007.1"/>
</dbReference>
<dbReference type="InterPro" id="IPR006034">
    <property type="entry name" value="Asparaginase/glutaminase-like"/>
</dbReference>
<evidence type="ECO:0000259" key="4">
    <source>
        <dbReference type="Pfam" id="PF00710"/>
    </source>
</evidence>
<dbReference type="PANTHER" id="PTHR11707:SF28">
    <property type="entry name" value="60 KDA LYSOPHOSPHOLIPASE"/>
    <property type="match status" value="1"/>
</dbReference>
<accession>A0ABW5J6J2</accession>
<dbReference type="PIRSF" id="PIRSF001220">
    <property type="entry name" value="L-ASNase_gatD"/>
    <property type="match status" value="1"/>
</dbReference>
<dbReference type="Gene3D" id="3.40.50.1170">
    <property type="entry name" value="L-asparaginase, N-terminal domain"/>
    <property type="match status" value="1"/>
</dbReference>
<sequence length="357" mass="39672">MSYKTSKITTSSIKNNRATSVLMIYTGGTLGMVFDSKSKSLVPFNFNEILTNVPELHRLEFELTILALEKPIDSANIKPAIWVEIARIIHDNFEEFDAFVVLHGTDTMAYTASALSFLLENLSKPVILTGAQLPIGIARTDARENLITALEIASAKINGRPIVPEVAVYFNSYLLRGNRAKKKESSQFNAFRSENYPNLAEAGVTIDYNFPFIRPYRTDLPLQLHEQLDENVMILKLFPGMQQGLIHNIFNTKGLKGVVLETYGAGNAPSESWFLDELKQATDAGIVIFNVSQCDGGRVLQGTYQTSRKLEEIGVVSGSDITTEAAITKMMFLLGKENSPERVKFDLERDICGEMSV</sequence>
<protein>
    <recommendedName>
        <fullName evidence="1">asparaginase</fullName>
        <ecNumber evidence="1">3.5.1.1</ecNumber>
    </recommendedName>
</protein>
<dbReference type="InterPro" id="IPR040919">
    <property type="entry name" value="Asparaginase_C"/>
</dbReference>
<dbReference type="SUPFAM" id="SSF53774">
    <property type="entry name" value="Glutaminase/Asparaginase"/>
    <property type="match status" value="1"/>
</dbReference>
<evidence type="ECO:0000256" key="3">
    <source>
        <dbReference type="PROSITE-ProRule" id="PRU10100"/>
    </source>
</evidence>
<dbReference type="InterPro" id="IPR027474">
    <property type="entry name" value="L-asparaginase_N"/>
</dbReference>
<dbReference type="InterPro" id="IPR041725">
    <property type="entry name" value="L-asparaginase_I"/>
</dbReference>
<dbReference type="InterPro" id="IPR006033">
    <property type="entry name" value="AsnA_fam"/>
</dbReference>
<gene>
    <name evidence="6" type="ORF">ACFSR2_10240</name>
</gene>
<dbReference type="InterPro" id="IPR037152">
    <property type="entry name" value="L-asparaginase_N_sf"/>
</dbReference>
<evidence type="ECO:0000256" key="2">
    <source>
        <dbReference type="ARBA" id="ARBA00022801"/>
    </source>
</evidence>
<keyword evidence="7" id="KW-1185">Reference proteome</keyword>
<dbReference type="PROSITE" id="PS00917">
    <property type="entry name" value="ASN_GLN_ASE_2"/>
    <property type="match status" value="1"/>
</dbReference>
<feature type="active site" evidence="3">
    <location>
        <position position="105"/>
    </location>
</feature>
<evidence type="ECO:0000256" key="1">
    <source>
        <dbReference type="ARBA" id="ARBA00012920"/>
    </source>
</evidence>
<dbReference type="InterPro" id="IPR027473">
    <property type="entry name" value="L-asparaginase_C"/>
</dbReference>
<dbReference type="EMBL" id="JBHULC010000009">
    <property type="protein sequence ID" value="MFD2521265.1"/>
    <property type="molecule type" value="Genomic_DNA"/>
</dbReference>
<dbReference type="SFLD" id="SFLDS00057">
    <property type="entry name" value="Glutaminase/Asparaginase"/>
    <property type="match status" value="1"/>
</dbReference>
<dbReference type="PRINTS" id="PR00139">
    <property type="entry name" value="ASNGLNASE"/>
</dbReference>
<feature type="domain" description="Asparaginase/glutaminase C-terminal" evidence="5">
    <location>
        <begin position="231"/>
        <end position="344"/>
    </location>
</feature>
<dbReference type="PROSITE" id="PS51732">
    <property type="entry name" value="ASN_GLN_ASE_3"/>
    <property type="match status" value="1"/>
</dbReference>
<dbReference type="NCBIfam" id="TIGR00519">
    <property type="entry name" value="asnASE_I"/>
    <property type="match status" value="1"/>
</dbReference>
<dbReference type="PIRSF" id="PIRSF500176">
    <property type="entry name" value="L_ASNase"/>
    <property type="match status" value="1"/>
</dbReference>
<dbReference type="EC" id="3.5.1.1" evidence="1"/>
<dbReference type="InterPro" id="IPR036152">
    <property type="entry name" value="Asp/glu_Ase-like_sf"/>
</dbReference>